<dbReference type="PANTHER" id="PTHR34298:SF2">
    <property type="entry name" value="SEGREGATION AND CONDENSATION PROTEIN B"/>
    <property type="match status" value="1"/>
</dbReference>
<keyword evidence="8" id="KW-1185">Reference proteome</keyword>
<comment type="subunit">
    <text evidence="5">Homodimer. Homodimerization may be required to stabilize the binding of ScpA to the Smc head domains. Component of a cohesin-like complex composed of ScpA, ScpB and the Smc homodimer, in which ScpA and ScpB bind to the head domain of Smc. The presence of the three proteins is required for the association of the complex with DNA.</text>
</comment>
<dbReference type="InterPro" id="IPR036390">
    <property type="entry name" value="WH_DNA-bd_sf"/>
</dbReference>
<comment type="subcellular location">
    <subcellularLocation>
        <location evidence="5">Cytoplasm</location>
    </subcellularLocation>
    <text evidence="5">Associated with two foci at the outer edges of the nucleoid region in young cells, and at four foci within both cell halves in older cells.</text>
</comment>
<feature type="region of interest" description="Disordered" evidence="6">
    <location>
        <begin position="172"/>
        <end position="192"/>
    </location>
</feature>
<reference evidence="7 8" key="1">
    <citation type="journal article" date="2015" name="Genome Announc.">
        <title>Expanding the biotechnology potential of lactobacilli through comparative genomics of 213 strains and associated genera.</title>
        <authorList>
            <person name="Sun Z."/>
            <person name="Harris H.M."/>
            <person name="McCann A."/>
            <person name="Guo C."/>
            <person name="Argimon S."/>
            <person name="Zhang W."/>
            <person name="Yang X."/>
            <person name="Jeffery I.B."/>
            <person name="Cooney J.C."/>
            <person name="Kagawa T.F."/>
            <person name="Liu W."/>
            <person name="Song Y."/>
            <person name="Salvetti E."/>
            <person name="Wrobel A."/>
            <person name="Rasinkangas P."/>
            <person name="Parkhill J."/>
            <person name="Rea M.C."/>
            <person name="O'Sullivan O."/>
            <person name="Ritari J."/>
            <person name="Douillard F.P."/>
            <person name="Paul Ross R."/>
            <person name="Yang R."/>
            <person name="Briner A.E."/>
            <person name="Felis G.E."/>
            <person name="de Vos W.M."/>
            <person name="Barrangou R."/>
            <person name="Klaenhammer T.R."/>
            <person name="Caufield P.W."/>
            <person name="Cui Y."/>
            <person name="Zhang H."/>
            <person name="O'Toole P.W."/>
        </authorList>
    </citation>
    <scope>NUCLEOTIDE SEQUENCE [LARGE SCALE GENOMIC DNA]</scope>
    <source>
        <strain evidence="7 8">DSM 14857</strain>
    </source>
</reference>
<dbReference type="Pfam" id="PF04079">
    <property type="entry name" value="SMC_ScpB"/>
    <property type="match status" value="1"/>
</dbReference>
<organism evidence="7 8">
    <name type="scientific">Companilactobacillus versmoldensis DSM 14857 = KCTC 3814</name>
    <dbReference type="NCBI Taxonomy" id="1423815"/>
    <lineage>
        <taxon>Bacteria</taxon>
        <taxon>Bacillati</taxon>
        <taxon>Bacillota</taxon>
        <taxon>Bacilli</taxon>
        <taxon>Lactobacillales</taxon>
        <taxon>Lactobacillaceae</taxon>
        <taxon>Companilactobacillus</taxon>
    </lineage>
</organism>
<dbReference type="PATRIC" id="fig|1423815.3.peg.1361"/>
<keyword evidence="4 5" id="KW-0131">Cell cycle</keyword>
<comment type="caution">
    <text evidence="7">The sequence shown here is derived from an EMBL/GenBank/DDBJ whole genome shotgun (WGS) entry which is preliminary data.</text>
</comment>
<accession>A0A0R1S9H2</accession>
<evidence type="ECO:0000256" key="3">
    <source>
        <dbReference type="ARBA" id="ARBA00022829"/>
    </source>
</evidence>
<keyword evidence="1 5" id="KW-0963">Cytoplasm</keyword>
<keyword evidence="3 5" id="KW-0159">Chromosome partition</keyword>
<dbReference type="InterPro" id="IPR005234">
    <property type="entry name" value="ScpB_csome_segregation"/>
</dbReference>
<dbReference type="HAMAP" id="MF_01804">
    <property type="entry name" value="ScpB"/>
    <property type="match status" value="1"/>
</dbReference>
<dbReference type="Gene3D" id="1.10.10.10">
    <property type="entry name" value="Winged helix-like DNA-binding domain superfamily/Winged helix DNA-binding domain"/>
    <property type="match status" value="2"/>
</dbReference>
<sequence length="192" mass="21501">MYQAEIMALLFVAGDQGIAENDLANLLSIDKSAIRQNLEQLEIKLSHDKASGLKLVRFKDTFKLVTKSEYAEVLTRYFKSGLGTKLSQAALEVLSIVAYKQPITRIEVDDIRGVQSSGSVNTLVARKLIKEHGKKDVPGHPNLYVVTDYFYDYFGIKDIDELPKIEEFSTPEGNIDLFNDPNSNNDQDQAAE</sequence>
<evidence type="ECO:0000313" key="7">
    <source>
        <dbReference type="EMBL" id="KRL65663.1"/>
    </source>
</evidence>
<evidence type="ECO:0000256" key="5">
    <source>
        <dbReference type="HAMAP-Rule" id="MF_01804"/>
    </source>
</evidence>
<dbReference type="GO" id="GO:0005737">
    <property type="term" value="C:cytoplasm"/>
    <property type="evidence" value="ECO:0007669"/>
    <property type="project" value="UniProtKB-SubCell"/>
</dbReference>
<comment type="similarity">
    <text evidence="5">Belongs to the ScpB family.</text>
</comment>
<evidence type="ECO:0000256" key="4">
    <source>
        <dbReference type="ARBA" id="ARBA00023306"/>
    </source>
</evidence>
<dbReference type="NCBIfam" id="TIGR00281">
    <property type="entry name" value="SMC-Scp complex subunit ScpB"/>
    <property type="match status" value="1"/>
</dbReference>
<comment type="function">
    <text evidence="5">Participates in chromosomal partition during cell division. May act via the formation of a condensin-like complex containing Smc and ScpA that pull DNA away from mid-cell into both cell halves.</text>
</comment>
<keyword evidence="2 5" id="KW-0132">Cell division</keyword>
<proteinExistence type="inferred from homology"/>
<evidence type="ECO:0000256" key="6">
    <source>
        <dbReference type="SAM" id="MobiDB-lite"/>
    </source>
</evidence>
<dbReference type="InterPro" id="IPR036388">
    <property type="entry name" value="WH-like_DNA-bd_sf"/>
</dbReference>
<dbReference type="GO" id="GO:0051301">
    <property type="term" value="P:cell division"/>
    <property type="evidence" value="ECO:0007669"/>
    <property type="project" value="UniProtKB-KW"/>
</dbReference>
<dbReference type="STRING" id="1423815.FC27_GL001327"/>
<protein>
    <recommendedName>
        <fullName evidence="5">Segregation and condensation protein B</fullName>
    </recommendedName>
</protein>
<evidence type="ECO:0000313" key="8">
    <source>
        <dbReference type="Proteomes" id="UP000051647"/>
    </source>
</evidence>
<dbReference type="PANTHER" id="PTHR34298">
    <property type="entry name" value="SEGREGATION AND CONDENSATION PROTEIN B"/>
    <property type="match status" value="1"/>
</dbReference>
<dbReference type="GO" id="GO:0051304">
    <property type="term" value="P:chromosome separation"/>
    <property type="evidence" value="ECO:0007669"/>
    <property type="project" value="InterPro"/>
</dbReference>
<dbReference type="EMBL" id="AZFA01000029">
    <property type="protein sequence ID" value="KRL65663.1"/>
    <property type="molecule type" value="Genomic_DNA"/>
</dbReference>
<dbReference type="RefSeq" id="WP_010623454.1">
    <property type="nucleotide sequence ID" value="NZ_AZFA01000029.1"/>
</dbReference>
<evidence type="ECO:0000256" key="1">
    <source>
        <dbReference type="ARBA" id="ARBA00022490"/>
    </source>
</evidence>
<dbReference type="eggNOG" id="COG1386">
    <property type="taxonomic scope" value="Bacteria"/>
</dbReference>
<dbReference type="AlphaFoldDB" id="A0A0R1S9H2"/>
<dbReference type="PIRSF" id="PIRSF019345">
    <property type="entry name" value="ScpB"/>
    <property type="match status" value="1"/>
</dbReference>
<gene>
    <name evidence="5" type="primary">scpB</name>
    <name evidence="7" type="ORF">FC27_GL001327</name>
</gene>
<name>A0A0R1S9H2_9LACO</name>
<feature type="compositionally biased region" description="Polar residues" evidence="6">
    <location>
        <begin position="180"/>
        <end position="192"/>
    </location>
</feature>
<dbReference type="SUPFAM" id="SSF46785">
    <property type="entry name" value="Winged helix' DNA-binding domain"/>
    <property type="match status" value="2"/>
</dbReference>
<dbReference type="Proteomes" id="UP000051647">
    <property type="component" value="Unassembled WGS sequence"/>
</dbReference>
<evidence type="ECO:0000256" key="2">
    <source>
        <dbReference type="ARBA" id="ARBA00022618"/>
    </source>
</evidence>
<dbReference type="GO" id="GO:0006260">
    <property type="term" value="P:DNA replication"/>
    <property type="evidence" value="ECO:0007669"/>
    <property type="project" value="UniProtKB-UniRule"/>
</dbReference>